<dbReference type="GO" id="GO:0046983">
    <property type="term" value="F:protein dimerization activity"/>
    <property type="evidence" value="ECO:0007669"/>
    <property type="project" value="InterPro"/>
</dbReference>
<keyword evidence="9" id="KW-1185">Reference proteome</keyword>
<feature type="compositionally biased region" description="Low complexity" evidence="6">
    <location>
        <begin position="284"/>
        <end position="295"/>
    </location>
</feature>
<feature type="compositionally biased region" description="Basic and acidic residues" evidence="6">
    <location>
        <begin position="374"/>
        <end position="392"/>
    </location>
</feature>
<evidence type="ECO:0000256" key="3">
    <source>
        <dbReference type="ARBA" id="ARBA00023125"/>
    </source>
</evidence>
<dbReference type="PANTHER" id="PTHR15741">
    <property type="entry name" value="BASIC HELIX-LOOP-HELIX ZIP TRANSCRIPTION FACTOR"/>
    <property type="match status" value="1"/>
</dbReference>
<dbReference type="EMBL" id="CCYA01000278">
    <property type="protein sequence ID" value="CEH16007.1"/>
    <property type="molecule type" value="Genomic_DNA"/>
</dbReference>
<dbReference type="PANTHER" id="PTHR15741:SF27">
    <property type="entry name" value="TRANSCRIPTION FACTOR AP-4"/>
    <property type="match status" value="1"/>
</dbReference>
<feature type="region of interest" description="Disordered" evidence="6">
    <location>
        <begin position="1"/>
        <end position="25"/>
    </location>
</feature>
<dbReference type="AlphaFoldDB" id="A0A0P1BJ10"/>
<evidence type="ECO:0000313" key="9">
    <source>
        <dbReference type="Proteomes" id="UP000054845"/>
    </source>
</evidence>
<evidence type="ECO:0000313" key="8">
    <source>
        <dbReference type="EMBL" id="CEH16007.1"/>
    </source>
</evidence>
<comment type="subcellular location">
    <subcellularLocation>
        <location evidence="1">Nucleus</location>
    </subcellularLocation>
</comment>
<feature type="region of interest" description="Disordered" evidence="6">
    <location>
        <begin position="348"/>
        <end position="393"/>
    </location>
</feature>
<feature type="region of interest" description="Disordered" evidence="6">
    <location>
        <begin position="439"/>
        <end position="459"/>
    </location>
</feature>
<dbReference type="Gene3D" id="4.10.280.10">
    <property type="entry name" value="Helix-loop-helix DNA-binding domain"/>
    <property type="match status" value="1"/>
</dbReference>
<proteinExistence type="predicted"/>
<name>A0A0P1BJ10_9BASI</name>
<dbReference type="OrthoDB" id="5778525at2759"/>
<organism evidence="8 9">
    <name type="scientific">Ceraceosorus bombacis</name>
    <dbReference type="NCBI Taxonomy" id="401625"/>
    <lineage>
        <taxon>Eukaryota</taxon>
        <taxon>Fungi</taxon>
        <taxon>Dikarya</taxon>
        <taxon>Basidiomycota</taxon>
        <taxon>Ustilaginomycotina</taxon>
        <taxon>Exobasidiomycetes</taxon>
        <taxon>Ceraceosorales</taxon>
        <taxon>Ceraceosoraceae</taxon>
        <taxon>Ceraceosorus</taxon>
    </lineage>
</organism>
<dbReference type="STRING" id="401625.A0A0P1BJ10"/>
<evidence type="ECO:0000256" key="1">
    <source>
        <dbReference type="ARBA" id="ARBA00004123"/>
    </source>
</evidence>
<feature type="compositionally biased region" description="Gly residues" evidence="6">
    <location>
        <begin position="167"/>
        <end position="181"/>
    </location>
</feature>
<feature type="domain" description="BHLH" evidence="7">
    <location>
        <begin position="311"/>
        <end position="409"/>
    </location>
</feature>
<feature type="region of interest" description="Disordered" evidence="6">
    <location>
        <begin position="145"/>
        <end position="196"/>
    </location>
</feature>
<feature type="compositionally biased region" description="Polar residues" evidence="6">
    <location>
        <begin position="76"/>
        <end position="96"/>
    </location>
</feature>
<dbReference type="PROSITE" id="PS50888">
    <property type="entry name" value="BHLH"/>
    <property type="match status" value="1"/>
</dbReference>
<dbReference type="SUPFAM" id="SSF47459">
    <property type="entry name" value="HLH, helix-loop-helix DNA-binding domain"/>
    <property type="match status" value="1"/>
</dbReference>
<dbReference type="InterPro" id="IPR052207">
    <property type="entry name" value="Max-like/E-box_TFs"/>
</dbReference>
<feature type="region of interest" description="Disordered" evidence="6">
    <location>
        <begin position="64"/>
        <end position="96"/>
    </location>
</feature>
<keyword evidence="4" id="KW-0804">Transcription</keyword>
<evidence type="ECO:0000256" key="6">
    <source>
        <dbReference type="SAM" id="MobiDB-lite"/>
    </source>
</evidence>
<evidence type="ECO:0000256" key="4">
    <source>
        <dbReference type="ARBA" id="ARBA00023163"/>
    </source>
</evidence>
<keyword evidence="5" id="KW-0539">Nucleus</keyword>
<keyword evidence="3" id="KW-0238">DNA-binding</keyword>
<keyword evidence="2" id="KW-0805">Transcription regulation</keyword>
<evidence type="ECO:0000256" key="5">
    <source>
        <dbReference type="ARBA" id="ARBA00023242"/>
    </source>
</evidence>
<dbReference type="InterPro" id="IPR036638">
    <property type="entry name" value="HLH_DNA-bd_sf"/>
</dbReference>
<evidence type="ECO:0000256" key="2">
    <source>
        <dbReference type="ARBA" id="ARBA00023015"/>
    </source>
</evidence>
<evidence type="ECO:0000259" key="7">
    <source>
        <dbReference type="PROSITE" id="PS50888"/>
    </source>
</evidence>
<dbReference type="GO" id="GO:0000978">
    <property type="term" value="F:RNA polymerase II cis-regulatory region sequence-specific DNA binding"/>
    <property type="evidence" value="ECO:0007669"/>
    <property type="project" value="TreeGrafter"/>
</dbReference>
<dbReference type="GO" id="GO:0000981">
    <property type="term" value="F:DNA-binding transcription factor activity, RNA polymerase II-specific"/>
    <property type="evidence" value="ECO:0007669"/>
    <property type="project" value="TreeGrafter"/>
</dbReference>
<feature type="region of interest" description="Disordered" evidence="6">
    <location>
        <begin position="261"/>
        <end position="314"/>
    </location>
</feature>
<protein>
    <recommendedName>
        <fullName evidence="7">BHLH domain-containing protein</fullName>
    </recommendedName>
</protein>
<dbReference type="InterPro" id="IPR011598">
    <property type="entry name" value="bHLH_dom"/>
</dbReference>
<dbReference type="GO" id="GO:0005634">
    <property type="term" value="C:nucleus"/>
    <property type="evidence" value="ECO:0007669"/>
    <property type="project" value="UniProtKB-SubCell"/>
</dbReference>
<feature type="compositionally biased region" description="Low complexity" evidence="6">
    <location>
        <begin position="150"/>
        <end position="166"/>
    </location>
</feature>
<reference evidence="8 9" key="1">
    <citation type="submission" date="2014-09" db="EMBL/GenBank/DDBJ databases">
        <authorList>
            <person name="Magalhaes I.L.F."/>
            <person name="Oliveira U."/>
            <person name="Santos F.R."/>
            <person name="Vidigal T.H.D.A."/>
            <person name="Brescovit A.D."/>
            <person name="Santos A.J."/>
        </authorList>
    </citation>
    <scope>NUCLEOTIDE SEQUENCE [LARGE SCALE GENOMIC DNA]</scope>
</reference>
<accession>A0A0P1BJ10</accession>
<sequence>MASEQVAQARPNHDGNAISEAHSGHSLFDASETRFLTDSLSSADTFDPFTIGAPGFKVPSVLPPNLGGMGAPPRSANPNGGSYEASMSTSATAGPSNYYTMPSVSAQASSSQPRASMGLAGQNWEKSAHRPSLFDPQWLNATAAANGDNSSAERSSFSSADQSMGMASGGEGSKAGEGSGSGSNTPVGSGQRGAYGKDRAWQLAQLEALQAERDKYLAHTRSGSGRLESIPSTLRATFHSTPFEKLQPHLEMLREQRRAGLLKKCDSKRLGGSAEVDADEEGGSSKASSSAAASAAKKEKGAPHVLLTDAEKKANHIASEQKRRANIRKGYEMLCDLVPNLREALGAEASAAEKSRDGSSMDTDPSPAPAAASKKKEGWEVGGEKIDGRAGPRSEAIVLHETVEYVRQRLEEHQALVIRQQAARKAVAARYGADISIAMPQARSEHTAAPKSKSKKAKS</sequence>
<dbReference type="Proteomes" id="UP000054845">
    <property type="component" value="Unassembled WGS sequence"/>
</dbReference>